<evidence type="ECO:0000313" key="5">
    <source>
        <dbReference type="EMBL" id="MBA4613722.1"/>
    </source>
</evidence>
<reference evidence="5 6" key="2">
    <citation type="submission" date="2020-08" db="EMBL/GenBank/DDBJ databases">
        <title>Stappia taiwanensis sp. nov., isolated from a coastal thermal spring.</title>
        <authorList>
            <person name="Kampfer P."/>
        </authorList>
    </citation>
    <scope>NUCLEOTIDE SEQUENCE [LARGE SCALE GENOMIC DNA]</scope>
    <source>
        <strain evidence="5 6">DSM 23284</strain>
    </source>
</reference>
<dbReference type="InterPro" id="IPR007506">
    <property type="entry name" value="PMDh-L-like_dom"/>
</dbReference>
<dbReference type="SUPFAM" id="SSF52016">
    <property type="entry name" value="LeuD/IlvD-like"/>
    <property type="match status" value="1"/>
</dbReference>
<dbReference type="AlphaFoldDB" id="A0A838XTH7"/>
<dbReference type="PANTHER" id="PTHR36577:SF3">
    <property type="entry name" value="DUF521 DOMAIN PROTEIN (AFU_ORTHOLOGUE AFUA_6G00490)"/>
    <property type="match status" value="1"/>
</dbReference>
<dbReference type="InterPro" id="IPR012047">
    <property type="entry name" value="AcnX"/>
</dbReference>
<evidence type="ECO:0000313" key="6">
    <source>
        <dbReference type="Proteomes" id="UP000559404"/>
    </source>
</evidence>
<reference evidence="5 6" key="1">
    <citation type="submission" date="2020-07" db="EMBL/GenBank/DDBJ databases">
        <authorList>
            <person name="Li M."/>
        </authorList>
    </citation>
    <scope>NUCLEOTIDE SEQUENCE [LARGE SCALE GENOMIC DNA]</scope>
    <source>
        <strain evidence="5 6">DSM 23284</strain>
    </source>
</reference>
<accession>A0A838XTH7</accession>
<dbReference type="Gene3D" id="3.50.30.10">
    <property type="entry name" value="Phosphohistidine domain"/>
    <property type="match status" value="1"/>
</dbReference>
<evidence type="ECO:0000259" key="3">
    <source>
        <dbReference type="Pfam" id="PF01989"/>
    </source>
</evidence>
<keyword evidence="2" id="KW-0456">Lyase</keyword>
<dbReference type="GO" id="GO:0016829">
    <property type="term" value="F:lyase activity"/>
    <property type="evidence" value="ECO:0007669"/>
    <property type="project" value="UniProtKB-KW"/>
</dbReference>
<feature type="domain" description="Phosphomevalonate dehydratase small subunit-like" evidence="3">
    <location>
        <begin position="21"/>
        <end position="96"/>
    </location>
</feature>
<sequence>MGSLFVPAEAEGPVLAFSEGLSFWGGVDPATGRVIDAHHPLCGQSLAGKVVMMPTSRGSCTGSGVLLELALNGHAPAALVFREAEDILTLGALIAGRMFGKPLAVVRLAPEDYDALAAAPSARILPDRIEAGALSVPLVPLDPTKLALSDADRAMLAGEEGKAVQLAMEIICTMAAGQGADRLADVTRGHIDGCIYASPANLRFAEAMVELGARVRIPTTMNAISVDFGNWRAQGVAPDFGQPAARLAQAYVDMGARPSFTCAPYLLPEAPSRGEAIAWAESNAVIYANSVLGARSVKHPDFLDLCIALTGRAPLSGVYVQENRAARRVIHVELPEGADDALWPMLGWMAGQLSPDRIPLLTGLEEAAPSEDDLKGLCAAFGTTSAAPMLHVAGVTPEAGEAVAADADSTRITRADLANVWQTFNQGDDRVDLVAFGSPHFSLAECRALAQALDGRVRNAETAVIVTLGQDVLARVREEGLLARLEAAGVQVVADLCWCSISEPVFPPEARVLMTNSGKYAHYAPGLCGRAVRFGSLRDCAEAAVSGQASAALPAWLA</sequence>
<comment type="caution">
    <text evidence="5">The sequence shown here is derived from an EMBL/GenBank/DDBJ whole genome shotgun (WGS) entry which is preliminary data.</text>
</comment>
<gene>
    <name evidence="5" type="ORF">H1W37_18845</name>
</gene>
<dbReference type="Pfam" id="PF04412">
    <property type="entry name" value="AcnX"/>
    <property type="match status" value="1"/>
</dbReference>
<dbReference type="Proteomes" id="UP000559404">
    <property type="component" value="Unassembled WGS sequence"/>
</dbReference>
<keyword evidence="1" id="KW-0408">Iron</keyword>
<proteinExistence type="predicted"/>
<dbReference type="PANTHER" id="PTHR36577">
    <property type="entry name" value="DUF521 DOMAIN PROTEIN (AFU_ORTHOLOGUE AFUA_6G00490)"/>
    <property type="match status" value="1"/>
</dbReference>
<dbReference type="Pfam" id="PF01989">
    <property type="entry name" value="AcnX_swivel_put"/>
    <property type="match status" value="1"/>
</dbReference>
<feature type="domain" description="Phosphomevalonate dehydratase large subunit-like" evidence="4">
    <location>
        <begin position="147"/>
        <end position="541"/>
    </location>
</feature>
<name>A0A838XTH7_9HYPH</name>
<keyword evidence="6" id="KW-1185">Reference proteome</keyword>
<protein>
    <submittedName>
        <fullName evidence="5">DUF521 domain-containing protein</fullName>
    </submittedName>
</protein>
<dbReference type="InterPro" id="IPR002840">
    <property type="entry name" value="PMDh-S-like_dom"/>
</dbReference>
<evidence type="ECO:0000256" key="2">
    <source>
        <dbReference type="ARBA" id="ARBA00023239"/>
    </source>
</evidence>
<evidence type="ECO:0000256" key="1">
    <source>
        <dbReference type="ARBA" id="ARBA00023004"/>
    </source>
</evidence>
<dbReference type="PIRSF" id="PIRSF036630">
    <property type="entry name" value="UCP036630"/>
    <property type="match status" value="1"/>
</dbReference>
<organism evidence="5 6">
    <name type="scientific">Stappia taiwanensis</name>
    <dbReference type="NCBI Taxonomy" id="992267"/>
    <lineage>
        <taxon>Bacteria</taxon>
        <taxon>Pseudomonadati</taxon>
        <taxon>Pseudomonadota</taxon>
        <taxon>Alphaproteobacteria</taxon>
        <taxon>Hyphomicrobiales</taxon>
        <taxon>Stappiaceae</taxon>
        <taxon>Stappia</taxon>
    </lineage>
</organism>
<dbReference type="CDD" id="cd01356">
    <property type="entry name" value="AcnX_swivel"/>
    <property type="match status" value="1"/>
</dbReference>
<dbReference type="EMBL" id="JACEON010000023">
    <property type="protein sequence ID" value="MBA4613722.1"/>
    <property type="molecule type" value="Genomic_DNA"/>
</dbReference>
<evidence type="ECO:0000259" key="4">
    <source>
        <dbReference type="Pfam" id="PF04412"/>
    </source>
</evidence>
<dbReference type="CDD" id="cd01355">
    <property type="entry name" value="AcnX"/>
    <property type="match status" value="1"/>
</dbReference>